<dbReference type="KEGG" id="muh:HYN43_020320"/>
<proteinExistence type="predicted"/>
<evidence type="ECO:0000313" key="1">
    <source>
        <dbReference type="EMBL" id="AYL97501.1"/>
    </source>
</evidence>
<organism evidence="1 2">
    <name type="scientific">Mucilaginibacter celer</name>
    <dbReference type="NCBI Taxonomy" id="2305508"/>
    <lineage>
        <taxon>Bacteria</taxon>
        <taxon>Pseudomonadati</taxon>
        <taxon>Bacteroidota</taxon>
        <taxon>Sphingobacteriia</taxon>
        <taxon>Sphingobacteriales</taxon>
        <taxon>Sphingobacteriaceae</taxon>
        <taxon>Mucilaginibacter</taxon>
    </lineage>
</organism>
<accession>A0A494VTW0</accession>
<protein>
    <submittedName>
        <fullName evidence="1">Uncharacterized protein</fullName>
    </submittedName>
</protein>
<name>A0A494VTW0_9SPHI</name>
<gene>
    <name evidence="1" type="ORF">HYN43_020320</name>
</gene>
<dbReference type="Proteomes" id="UP000270046">
    <property type="component" value="Chromosome"/>
</dbReference>
<dbReference type="AlphaFoldDB" id="A0A494VTW0"/>
<dbReference type="EMBL" id="CP032869">
    <property type="protein sequence ID" value="AYL97501.1"/>
    <property type="molecule type" value="Genomic_DNA"/>
</dbReference>
<sequence>MRIEPYKSVGELLFSDSRQTIRKKLNVRFEAGVKSFGKISERYDYFIDLGLTVFYDKNDGVNAFDFFEGDIFFHDINLLKTPFNKLIQLFTDLDLDVVISYAEITSYKYGIGFYTTDDVNDPMAMPIRVFIFKNGYYDILL</sequence>
<dbReference type="OrthoDB" id="5690804at2"/>
<dbReference type="RefSeq" id="WP_119411070.1">
    <property type="nucleotide sequence ID" value="NZ_CP032869.1"/>
</dbReference>
<evidence type="ECO:0000313" key="2">
    <source>
        <dbReference type="Proteomes" id="UP000270046"/>
    </source>
</evidence>
<reference evidence="1 2" key="1">
    <citation type="submission" date="2018-10" db="EMBL/GenBank/DDBJ databases">
        <title>Genome sequencing of Mucilaginibacter sp. HYN0043.</title>
        <authorList>
            <person name="Kim M."/>
            <person name="Yi H."/>
        </authorList>
    </citation>
    <scope>NUCLEOTIDE SEQUENCE [LARGE SCALE GENOMIC DNA]</scope>
    <source>
        <strain evidence="1 2">HYN0043</strain>
    </source>
</reference>
<keyword evidence="2" id="KW-1185">Reference proteome</keyword>